<dbReference type="EMBL" id="WVTB01000013">
    <property type="protein sequence ID" value="KAF3810264.1"/>
    <property type="molecule type" value="Genomic_DNA"/>
</dbReference>
<sequence length="269" mass="30136">MQPKLPAVHSLMDFNSLMESFEENENGDFKFKCTKFLLVDKDEHTAWIGSIEIPKKQVSLEQAISCLRRVPDTEIYPPSLPDADAVDASNFTLADDIWLKRPNIAVYNQVAGTSVIADEFLEEIAVYQRIQQNPHPNLVEFKGCLQKNGRIVGVLLRRYSMTLSTRVEGYGHAPVPIALLLEGIRAGVKHLHHLGFAHNDLNPENIVLDEQDRPVIIDMGSAKLFGSELSQMGTPDWNDGFLEVSSKVNDEIGLQKIEEWLLSCKGKIA</sequence>
<dbReference type="RefSeq" id="XP_045269423.1">
    <property type="nucleotide sequence ID" value="XM_045402805.1"/>
</dbReference>
<name>A0A8H4CUA2_COLGL</name>
<dbReference type="PROSITE" id="PS50011">
    <property type="entry name" value="PROTEIN_KINASE_DOM"/>
    <property type="match status" value="1"/>
</dbReference>
<evidence type="ECO:0000259" key="1">
    <source>
        <dbReference type="PROSITE" id="PS50011"/>
    </source>
</evidence>
<organism evidence="2 3">
    <name type="scientific">Colletotrichum gloeosporioides</name>
    <name type="common">Anthracnose fungus</name>
    <name type="synonym">Glomerella cingulata</name>
    <dbReference type="NCBI Taxonomy" id="474922"/>
    <lineage>
        <taxon>Eukaryota</taxon>
        <taxon>Fungi</taxon>
        <taxon>Dikarya</taxon>
        <taxon>Ascomycota</taxon>
        <taxon>Pezizomycotina</taxon>
        <taxon>Sordariomycetes</taxon>
        <taxon>Hypocreomycetidae</taxon>
        <taxon>Glomerellales</taxon>
        <taxon>Glomerellaceae</taxon>
        <taxon>Colletotrichum</taxon>
        <taxon>Colletotrichum gloeosporioides species complex</taxon>
    </lineage>
</organism>
<dbReference type="AlphaFoldDB" id="A0A8H4CUA2"/>
<reference evidence="2" key="2">
    <citation type="submission" date="2020-03" db="EMBL/GenBank/DDBJ databases">
        <authorList>
            <person name="Fu F.-F."/>
            <person name="Chen J."/>
        </authorList>
    </citation>
    <scope>NUCLEOTIDE SEQUENCE</scope>
    <source>
        <strain evidence="2">Lc1</strain>
    </source>
</reference>
<protein>
    <recommendedName>
        <fullName evidence="1">Protein kinase domain-containing protein</fullName>
    </recommendedName>
</protein>
<keyword evidence="3" id="KW-1185">Reference proteome</keyword>
<gene>
    <name evidence="2" type="ORF">GCG54_00002722</name>
</gene>
<accession>A0A8H4CUA2</accession>
<dbReference type="InterPro" id="IPR000719">
    <property type="entry name" value="Prot_kinase_dom"/>
</dbReference>
<feature type="domain" description="Protein kinase" evidence="1">
    <location>
        <begin position="80"/>
        <end position="269"/>
    </location>
</feature>
<dbReference type="Gene3D" id="1.10.510.10">
    <property type="entry name" value="Transferase(Phosphotransferase) domain 1"/>
    <property type="match status" value="1"/>
</dbReference>
<dbReference type="GO" id="GO:0005634">
    <property type="term" value="C:nucleus"/>
    <property type="evidence" value="ECO:0007669"/>
    <property type="project" value="TreeGrafter"/>
</dbReference>
<proteinExistence type="predicted"/>
<evidence type="ECO:0000313" key="3">
    <source>
        <dbReference type="Proteomes" id="UP000613401"/>
    </source>
</evidence>
<dbReference type="GO" id="GO:0004674">
    <property type="term" value="F:protein serine/threonine kinase activity"/>
    <property type="evidence" value="ECO:0007669"/>
    <property type="project" value="TreeGrafter"/>
</dbReference>
<dbReference type="SUPFAM" id="SSF56112">
    <property type="entry name" value="Protein kinase-like (PK-like)"/>
    <property type="match status" value="1"/>
</dbReference>
<dbReference type="PANTHER" id="PTHR44167">
    <property type="entry name" value="OVARIAN-SPECIFIC SERINE/THREONINE-PROTEIN KINASE LOK-RELATED"/>
    <property type="match status" value="1"/>
</dbReference>
<comment type="caution">
    <text evidence="2">The sequence shown here is derived from an EMBL/GenBank/DDBJ whole genome shotgun (WGS) entry which is preliminary data.</text>
</comment>
<dbReference type="Proteomes" id="UP000613401">
    <property type="component" value="Unassembled WGS sequence"/>
</dbReference>
<evidence type="ECO:0000313" key="2">
    <source>
        <dbReference type="EMBL" id="KAF3810264.1"/>
    </source>
</evidence>
<dbReference type="PANTHER" id="PTHR44167:SF24">
    <property type="entry name" value="SERINE_THREONINE-PROTEIN KINASE CHK2"/>
    <property type="match status" value="1"/>
</dbReference>
<dbReference type="GO" id="GO:0005524">
    <property type="term" value="F:ATP binding"/>
    <property type="evidence" value="ECO:0007669"/>
    <property type="project" value="InterPro"/>
</dbReference>
<dbReference type="GeneID" id="69009883"/>
<reference evidence="2" key="1">
    <citation type="journal article" date="2020" name="Phytopathology">
        <title>Genome sequence and comparative analysis of Colletotrichum gloeosporioides isolated from Liriodendron leaves.</title>
        <authorList>
            <person name="Fu F.F."/>
            <person name="Hao Z."/>
            <person name="Wang P."/>
            <person name="Lu Y."/>
            <person name="Xue L.J."/>
            <person name="Wei G."/>
            <person name="Tian Y."/>
            <person name="Baishi H."/>
            <person name="Xu H."/>
            <person name="Shi J."/>
            <person name="Cheng T."/>
            <person name="Wang G."/>
            <person name="Yi Y."/>
            <person name="Chen J."/>
        </authorList>
    </citation>
    <scope>NUCLEOTIDE SEQUENCE</scope>
    <source>
        <strain evidence="2">Lc1</strain>
    </source>
</reference>
<dbReference type="GO" id="GO:0044773">
    <property type="term" value="P:mitotic DNA damage checkpoint signaling"/>
    <property type="evidence" value="ECO:0007669"/>
    <property type="project" value="TreeGrafter"/>
</dbReference>
<dbReference type="Pfam" id="PF00069">
    <property type="entry name" value="Pkinase"/>
    <property type="match status" value="1"/>
</dbReference>
<dbReference type="InterPro" id="IPR011009">
    <property type="entry name" value="Kinase-like_dom_sf"/>
</dbReference>